<name>A0A543I3I6_9MICO</name>
<dbReference type="Proteomes" id="UP000316747">
    <property type="component" value="Unassembled WGS sequence"/>
</dbReference>
<reference evidence="1 2" key="1">
    <citation type="submission" date="2019-06" db="EMBL/GenBank/DDBJ databases">
        <title>Genome sequencing of plant associated microbes to promote plant fitness in Sorghum bicolor and Oryza sativa.</title>
        <authorList>
            <person name="Coleman-Derr D."/>
        </authorList>
    </citation>
    <scope>NUCLEOTIDE SEQUENCE [LARGE SCALE GENOMIC DNA]</scope>
    <source>
        <strain evidence="1 2">KV-663</strain>
    </source>
</reference>
<comment type="caution">
    <text evidence="1">The sequence shown here is derived from an EMBL/GenBank/DDBJ whole genome shotgun (WGS) entry which is preliminary data.</text>
</comment>
<dbReference type="AlphaFoldDB" id="A0A543I3I6"/>
<dbReference type="RefSeq" id="WP_141842832.1">
    <property type="nucleotide sequence ID" value="NZ_VFPM01000001.1"/>
</dbReference>
<evidence type="ECO:0000313" key="2">
    <source>
        <dbReference type="Proteomes" id="UP000316747"/>
    </source>
</evidence>
<sequence length="379" mass="41083">MMLPAALEVVREAAVTVHGPIASQPLANAIAVVTSSDDPCAQTNLTLDPPTISISSAFMSSGSMLADALRALEEDSTDAGGNACLAVLRFYALQQVFFGVSATHGLKKINQRLTPYILFFTLAHEAGHVSAKHVMKPQEGSVQELEADSFAWPVAKVCALSRTRLAIDGALISLITADFVGKYPYIRPPSSHPTLGARIARLADFEPMFQRRADELRGLLWVANAAGDLTEPLSDEAWAALADSRSWNSGMRSASDYETARVLDKMLGLGRAELLGFLEELRLMNNPELRLSYELGKGSPARAHDLVETLSRCGISDADTWTAPDQPLGLDVIVDEFMNCPLWDELPRECAARDRVIESALAALIVRSDLVTLQGESYE</sequence>
<protein>
    <submittedName>
        <fullName evidence="1">Uncharacterized protein</fullName>
    </submittedName>
</protein>
<dbReference type="EMBL" id="VFPM01000001">
    <property type="protein sequence ID" value="TQM65156.1"/>
    <property type="molecule type" value="Genomic_DNA"/>
</dbReference>
<accession>A0A543I3I6</accession>
<evidence type="ECO:0000313" key="1">
    <source>
        <dbReference type="EMBL" id="TQM65156.1"/>
    </source>
</evidence>
<proteinExistence type="predicted"/>
<gene>
    <name evidence="1" type="ORF">FBY41_1541</name>
</gene>
<keyword evidence="2" id="KW-1185">Reference proteome</keyword>
<organism evidence="1 2">
    <name type="scientific">Humibacillus xanthopallidus</name>
    <dbReference type="NCBI Taxonomy" id="412689"/>
    <lineage>
        <taxon>Bacteria</taxon>
        <taxon>Bacillati</taxon>
        <taxon>Actinomycetota</taxon>
        <taxon>Actinomycetes</taxon>
        <taxon>Micrococcales</taxon>
        <taxon>Intrasporangiaceae</taxon>
        <taxon>Humibacillus</taxon>
    </lineage>
</organism>